<dbReference type="CDD" id="cd00093">
    <property type="entry name" value="HTH_XRE"/>
    <property type="match status" value="1"/>
</dbReference>
<organism evidence="2 3">
    <name type="scientific">Azospirillum picis</name>
    <dbReference type="NCBI Taxonomy" id="488438"/>
    <lineage>
        <taxon>Bacteria</taxon>
        <taxon>Pseudomonadati</taxon>
        <taxon>Pseudomonadota</taxon>
        <taxon>Alphaproteobacteria</taxon>
        <taxon>Rhodospirillales</taxon>
        <taxon>Azospirillaceae</taxon>
        <taxon>Azospirillum</taxon>
    </lineage>
</organism>
<feature type="domain" description="HTH cro/C1-type" evidence="1">
    <location>
        <begin position="20"/>
        <end position="76"/>
    </location>
</feature>
<sequence length="92" mass="10200">MAIDGPTNPLTAWCELRRLLHRRRLEMGLRQEDVARMGAFALRTLERWENGDSEPPGFALFRWCSVLGVVLTPSVVTNTAPAREPAPITVGG</sequence>
<protein>
    <submittedName>
        <fullName evidence="2">Transcriptional regulator with XRE-family HTH domain</fullName>
    </submittedName>
</protein>
<dbReference type="InterPro" id="IPR010982">
    <property type="entry name" value="Lambda_DNA-bd_dom_sf"/>
</dbReference>
<name>A0ABU0MRW0_9PROT</name>
<reference evidence="2 3" key="1">
    <citation type="submission" date="2023-07" db="EMBL/GenBank/DDBJ databases">
        <title>Genomic Encyclopedia of Type Strains, Phase IV (KMG-IV): sequencing the most valuable type-strain genomes for metagenomic binning, comparative biology and taxonomic classification.</title>
        <authorList>
            <person name="Goeker M."/>
        </authorList>
    </citation>
    <scope>NUCLEOTIDE SEQUENCE [LARGE SCALE GENOMIC DNA]</scope>
    <source>
        <strain evidence="2 3">DSM 19922</strain>
    </source>
</reference>
<dbReference type="InterPro" id="IPR001387">
    <property type="entry name" value="Cro/C1-type_HTH"/>
</dbReference>
<keyword evidence="3" id="KW-1185">Reference proteome</keyword>
<gene>
    <name evidence="2" type="ORF">QO018_005111</name>
</gene>
<dbReference type="Gene3D" id="1.10.260.40">
    <property type="entry name" value="lambda repressor-like DNA-binding domains"/>
    <property type="match status" value="1"/>
</dbReference>
<accession>A0ABU0MRW0</accession>
<evidence type="ECO:0000313" key="3">
    <source>
        <dbReference type="Proteomes" id="UP001244552"/>
    </source>
</evidence>
<dbReference type="RefSeq" id="WP_209988659.1">
    <property type="nucleotide sequence ID" value="NZ_JAGINO010000025.1"/>
</dbReference>
<dbReference type="SUPFAM" id="SSF47413">
    <property type="entry name" value="lambda repressor-like DNA-binding domains"/>
    <property type="match status" value="1"/>
</dbReference>
<evidence type="ECO:0000259" key="1">
    <source>
        <dbReference type="PROSITE" id="PS50943"/>
    </source>
</evidence>
<dbReference type="PROSITE" id="PS50943">
    <property type="entry name" value="HTH_CROC1"/>
    <property type="match status" value="1"/>
</dbReference>
<dbReference type="Pfam" id="PF01381">
    <property type="entry name" value="HTH_3"/>
    <property type="match status" value="1"/>
</dbReference>
<comment type="caution">
    <text evidence="2">The sequence shown here is derived from an EMBL/GenBank/DDBJ whole genome shotgun (WGS) entry which is preliminary data.</text>
</comment>
<proteinExistence type="predicted"/>
<dbReference type="EMBL" id="JAUSVU010000024">
    <property type="protein sequence ID" value="MDQ0536217.1"/>
    <property type="molecule type" value="Genomic_DNA"/>
</dbReference>
<evidence type="ECO:0000313" key="2">
    <source>
        <dbReference type="EMBL" id="MDQ0536217.1"/>
    </source>
</evidence>
<dbReference type="Proteomes" id="UP001244552">
    <property type="component" value="Unassembled WGS sequence"/>
</dbReference>